<dbReference type="SMART" id="SM00355">
    <property type="entry name" value="ZnF_C2H2"/>
    <property type="match status" value="2"/>
</dbReference>
<dbReference type="InterPro" id="IPR013087">
    <property type="entry name" value="Znf_C2H2_type"/>
</dbReference>
<feature type="domain" description="C2H2-type" evidence="2">
    <location>
        <begin position="207"/>
        <end position="232"/>
    </location>
</feature>
<proteinExistence type="predicted"/>
<evidence type="ECO:0000256" key="1">
    <source>
        <dbReference type="SAM" id="MobiDB-lite"/>
    </source>
</evidence>
<protein>
    <recommendedName>
        <fullName evidence="2">C2H2-type domain-containing protein</fullName>
    </recommendedName>
</protein>
<evidence type="ECO:0000259" key="2">
    <source>
        <dbReference type="SMART" id="SM00355"/>
    </source>
</evidence>
<dbReference type="AlphaFoldDB" id="A0A8S1DTR1"/>
<reference evidence="3 4" key="1">
    <citation type="submission" date="2020-04" db="EMBL/GenBank/DDBJ databases">
        <authorList>
            <person name="Alioto T."/>
            <person name="Alioto T."/>
            <person name="Gomez Garrido J."/>
        </authorList>
    </citation>
    <scope>NUCLEOTIDE SEQUENCE [LARGE SCALE GENOMIC DNA]</scope>
</reference>
<feature type="domain" description="C2H2-type" evidence="2">
    <location>
        <begin position="178"/>
        <end position="203"/>
    </location>
</feature>
<sequence length="246" mass="27388">MHSGMGLGQPFVANFAPGFPEFSQYQCLSAAFYGMQAPQAFQFNPQYPPIRQPFVAHCYIAPQGKSYRFSTWPPGGVPPCSPFLTPNFNQDGMTHNQPTQGNNQMLQQCQESVGFAFPSIPVQARLPLQHQGKVTLPQQSLNEAPESVMASSENPAKSNRPKVNVPPLQMPKYEGCTFFCPEPDCITTHVSDSSLVKHFKENHGEYEKCVIPDCNYHFVDNFGRLDHMIEKHSGNLSGGIQYVAIF</sequence>
<comment type="caution">
    <text evidence="3">The sequence shown here is derived from an EMBL/GenBank/DDBJ whole genome shotgun (WGS) entry which is preliminary data.</text>
</comment>
<organism evidence="3 4">
    <name type="scientific">Cloeon dipterum</name>
    <dbReference type="NCBI Taxonomy" id="197152"/>
    <lineage>
        <taxon>Eukaryota</taxon>
        <taxon>Metazoa</taxon>
        <taxon>Ecdysozoa</taxon>
        <taxon>Arthropoda</taxon>
        <taxon>Hexapoda</taxon>
        <taxon>Insecta</taxon>
        <taxon>Pterygota</taxon>
        <taxon>Palaeoptera</taxon>
        <taxon>Ephemeroptera</taxon>
        <taxon>Pisciforma</taxon>
        <taxon>Baetidae</taxon>
        <taxon>Cloeon</taxon>
    </lineage>
</organism>
<evidence type="ECO:0000313" key="3">
    <source>
        <dbReference type="EMBL" id="CAB3387271.1"/>
    </source>
</evidence>
<dbReference type="Proteomes" id="UP000494165">
    <property type="component" value="Unassembled WGS sequence"/>
</dbReference>
<keyword evidence="4" id="KW-1185">Reference proteome</keyword>
<evidence type="ECO:0000313" key="4">
    <source>
        <dbReference type="Proteomes" id="UP000494165"/>
    </source>
</evidence>
<gene>
    <name evidence="3" type="ORF">CLODIP_2_CD11204</name>
</gene>
<feature type="region of interest" description="Disordered" evidence="1">
    <location>
        <begin position="141"/>
        <end position="166"/>
    </location>
</feature>
<accession>A0A8S1DTR1</accession>
<dbReference type="EMBL" id="CADEPI010000557">
    <property type="protein sequence ID" value="CAB3387271.1"/>
    <property type="molecule type" value="Genomic_DNA"/>
</dbReference>
<name>A0A8S1DTR1_9INSE</name>